<comment type="caution">
    <text evidence="1">The sequence shown here is derived from an EMBL/GenBank/DDBJ whole genome shotgun (WGS) entry which is preliminary data.</text>
</comment>
<name>A0A9X9FVC6_PSEMA</name>
<protein>
    <submittedName>
        <fullName evidence="1">Uncharacterized protein</fullName>
    </submittedName>
</protein>
<evidence type="ECO:0000313" key="2">
    <source>
        <dbReference type="Proteomes" id="UP000316123"/>
    </source>
</evidence>
<evidence type="ECO:0000313" key="1">
    <source>
        <dbReference type="EMBL" id="TWR52504.1"/>
    </source>
</evidence>
<dbReference type="OrthoDB" id="1354489at2"/>
<gene>
    <name evidence="1" type="ORF">FIV41_25795</name>
</gene>
<dbReference type="EMBL" id="VFEQ01000024">
    <property type="protein sequence ID" value="TWR52504.1"/>
    <property type="molecule type" value="Genomic_DNA"/>
</dbReference>
<accession>A0A9X9FVC6</accession>
<dbReference type="Proteomes" id="UP000316123">
    <property type="component" value="Unassembled WGS sequence"/>
</dbReference>
<dbReference type="AlphaFoldDB" id="A0A9X9FVC6"/>
<organism evidence="1 2">
    <name type="scientific">Pseudomonas marginalis</name>
    <name type="common">Pseudomonas panacis</name>
    <dbReference type="NCBI Taxonomy" id="298"/>
    <lineage>
        <taxon>Bacteria</taxon>
        <taxon>Pseudomonadati</taxon>
        <taxon>Pseudomonadota</taxon>
        <taxon>Gammaproteobacteria</taxon>
        <taxon>Pseudomonadales</taxon>
        <taxon>Pseudomonadaceae</taxon>
        <taxon>Pseudomonas</taxon>
    </lineage>
</organism>
<sequence length="241" mass="27750">MSPHPWKHSVVDVYANNYGNVVQDYLELVVRPSLQALQCRRDELIARPDIDDFIKSLQALDHYVLEQGTAMAFCLGIQSLWEQQIRTYMSGCARQFVTLGVPNDQAPDTIGKAIEKAEKALWGAEFNELFLRVRGLELPQFQSYPQLDLLMLLGNVCRHGEGKAARALRKRSPELWPASSHLLEEHYGVRPVTDLMLSFELLRSLVHAVVLFWRDLERQGLFTIMDREIVEARLSNRVREY</sequence>
<dbReference type="RefSeq" id="WP_074846877.1">
    <property type="nucleotide sequence ID" value="NZ_FNSU01000003.1"/>
</dbReference>
<proteinExistence type="predicted"/>
<reference evidence="1 2" key="1">
    <citation type="submission" date="2019-06" db="EMBL/GenBank/DDBJ databases">
        <title>Pseudomonas bimorpha sp. nov. isolated from bovine raw milk and skim milk concentrate.</title>
        <authorList>
            <person name="Hofmann K."/>
            <person name="Huptas C."/>
            <person name="Doll E."/>
            <person name="Scherer S."/>
            <person name="Wenning M."/>
        </authorList>
    </citation>
    <scope>NUCLEOTIDE SEQUENCE [LARGE SCALE GENOMIC DNA]</scope>
    <source>
        <strain evidence="1 2">DSM 13124</strain>
    </source>
</reference>